<evidence type="ECO:0000256" key="1">
    <source>
        <dbReference type="ARBA" id="ARBA00022448"/>
    </source>
</evidence>
<sequence length="178" mass="19472">MKNILRYGLTLFIICAIAGGVLAYTYETTQKVIEANKIREKIMLLKELIPDASDFVSSSNKPNSFDPLVTIKEIYIAKKDGKDVGRVWEVSTKGYSSDIVLLVAINDSGAIEKVKVVSQQETPGLGTEVTKDDFLAQFIGKKEANLEVKKNVKPVSGATISSSAVVRAINEVLKHNKI</sequence>
<keyword evidence="6" id="KW-1278">Translocase</keyword>
<dbReference type="InterPro" id="IPR007329">
    <property type="entry name" value="FMN-bd"/>
</dbReference>
<proteinExistence type="inferred from homology"/>
<evidence type="ECO:0000256" key="3">
    <source>
        <dbReference type="ARBA" id="ARBA00022630"/>
    </source>
</evidence>
<organism evidence="8">
    <name type="scientific">Dictyoglomus thermophilum</name>
    <dbReference type="NCBI Taxonomy" id="14"/>
    <lineage>
        <taxon>Bacteria</taxon>
        <taxon>Pseudomonadati</taxon>
        <taxon>Dictyoglomota</taxon>
        <taxon>Dictyoglomia</taxon>
        <taxon>Dictyoglomales</taxon>
        <taxon>Dictyoglomaceae</taxon>
        <taxon>Dictyoglomus</taxon>
    </lineage>
</organism>
<keyword evidence="1 6" id="KW-0813">Transport</keyword>
<dbReference type="GO" id="GO:0010181">
    <property type="term" value="F:FMN binding"/>
    <property type="evidence" value="ECO:0007669"/>
    <property type="project" value="InterPro"/>
</dbReference>
<accession>A0A7C3PZX7</accession>
<evidence type="ECO:0000313" key="8">
    <source>
        <dbReference type="EMBL" id="HGK22941.1"/>
    </source>
</evidence>
<name>A0A7C3PZX7_DICTH</name>
<dbReference type="PANTHER" id="PTHR36118:SF1">
    <property type="entry name" value="ION-TRANSLOCATING OXIDOREDUCTASE COMPLEX SUBUNIT G"/>
    <property type="match status" value="1"/>
</dbReference>
<comment type="caution">
    <text evidence="8">The sequence shown here is derived from an EMBL/GenBank/DDBJ whole genome shotgun (WGS) entry which is preliminary data.</text>
</comment>
<dbReference type="Pfam" id="PF04205">
    <property type="entry name" value="FMN_bind"/>
    <property type="match status" value="1"/>
</dbReference>
<dbReference type="GO" id="GO:0009055">
    <property type="term" value="F:electron transfer activity"/>
    <property type="evidence" value="ECO:0007669"/>
    <property type="project" value="InterPro"/>
</dbReference>
<keyword evidence="5 6" id="KW-0249">Electron transport</keyword>
<comment type="function">
    <text evidence="6">Part of a membrane-bound complex that couples electron transfer with translocation of ions across the membrane.</text>
</comment>
<dbReference type="OMA" id="YSGAIHL"/>
<dbReference type="GO" id="GO:0005886">
    <property type="term" value="C:plasma membrane"/>
    <property type="evidence" value="ECO:0007669"/>
    <property type="project" value="UniProtKB-SubCell"/>
</dbReference>
<dbReference type="EMBL" id="DTDV01000005">
    <property type="protein sequence ID" value="HGK22941.1"/>
    <property type="molecule type" value="Genomic_DNA"/>
</dbReference>
<evidence type="ECO:0000256" key="6">
    <source>
        <dbReference type="HAMAP-Rule" id="MF_00479"/>
    </source>
</evidence>
<dbReference type="NCBIfam" id="TIGR01947">
    <property type="entry name" value="rnfG"/>
    <property type="match status" value="1"/>
</dbReference>
<feature type="domain" description="FMN-binding" evidence="7">
    <location>
        <begin position="94"/>
        <end position="176"/>
    </location>
</feature>
<reference evidence="8" key="1">
    <citation type="journal article" date="2020" name="mSystems">
        <title>Genome- and Community-Level Interaction Insights into Carbon Utilization and Element Cycling Functions of Hydrothermarchaeota in Hydrothermal Sediment.</title>
        <authorList>
            <person name="Zhou Z."/>
            <person name="Liu Y."/>
            <person name="Xu W."/>
            <person name="Pan J."/>
            <person name="Luo Z.H."/>
            <person name="Li M."/>
        </authorList>
    </citation>
    <scope>NUCLEOTIDE SEQUENCE [LARGE SCALE GENOMIC DNA]</scope>
    <source>
        <strain evidence="8">SpSt-70</strain>
    </source>
</reference>
<keyword evidence="2 6" id="KW-0597">Phosphoprotein</keyword>
<dbReference type="AlphaFoldDB" id="A0A7C3PZX7"/>
<protein>
    <recommendedName>
        <fullName evidence="6">Ion-translocating oxidoreductase complex subunit G</fullName>
        <ecNumber evidence="6">7.-.-.-</ecNumber>
    </recommendedName>
    <alternativeName>
        <fullName evidence="6">Rnf electron transport complex subunit G</fullName>
    </alternativeName>
</protein>
<gene>
    <name evidence="6" type="primary">rnfG</name>
    <name evidence="8" type="ORF">ENU78_00590</name>
</gene>
<dbReference type="PIRSF" id="PIRSF006091">
    <property type="entry name" value="E_trnsport_RnfG"/>
    <property type="match status" value="1"/>
</dbReference>
<feature type="modified residue" description="FMN phosphoryl threonine" evidence="6">
    <location>
        <position position="159"/>
    </location>
</feature>
<keyword evidence="4 6" id="KW-0288">FMN</keyword>
<comment type="subunit">
    <text evidence="6">The complex is composed of six subunits: RnfA, RnfB, RnfC, RnfD, RnfE and RnfG.</text>
</comment>
<evidence type="ECO:0000259" key="7">
    <source>
        <dbReference type="SMART" id="SM00900"/>
    </source>
</evidence>
<dbReference type="HAMAP" id="MF_00479">
    <property type="entry name" value="RsxG_RnfG"/>
    <property type="match status" value="1"/>
</dbReference>
<evidence type="ECO:0000256" key="4">
    <source>
        <dbReference type="ARBA" id="ARBA00022643"/>
    </source>
</evidence>
<comment type="similarity">
    <text evidence="6">Belongs to the RnfG family.</text>
</comment>
<evidence type="ECO:0000256" key="5">
    <source>
        <dbReference type="ARBA" id="ARBA00022982"/>
    </source>
</evidence>
<keyword evidence="3 6" id="KW-0285">Flavoprotein</keyword>
<comment type="cofactor">
    <cofactor evidence="6">
        <name>FMN</name>
        <dbReference type="ChEBI" id="CHEBI:58210"/>
    </cofactor>
</comment>
<dbReference type="PANTHER" id="PTHR36118">
    <property type="entry name" value="ION-TRANSLOCATING OXIDOREDUCTASE COMPLEX SUBUNIT G"/>
    <property type="match status" value="1"/>
</dbReference>
<evidence type="ECO:0000256" key="2">
    <source>
        <dbReference type="ARBA" id="ARBA00022553"/>
    </source>
</evidence>
<dbReference type="GO" id="GO:0022900">
    <property type="term" value="P:electron transport chain"/>
    <property type="evidence" value="ECO:0007669"/>
    <property type="project" value="UniProtKB-UniRule"/>
</dbReference>
<dbReference type="RefSeq" id="WP_012547502.1">
    <property type="nucleotide sequence ID" value="NZ_VTFL01000005.1"/>
</dbReference>
<keyword evidence="6" id="KW-1003">Cell membrane</keyword>
<dbReference type="EC" id="7.-.-.-" evidence="6"/>
<keyword evidence="6" id="KW-0472">Membrane</keyword>
<keyword evidence="6" id="KW-0812">Transmembrane</keyword>
<dbReference type="InterPro" id="IPR010209">
    <property type="entry name" value="Ion_transpt_RnfG/RsxG"/>
</dbReference>
<keyword evidence="6" id="KW-1133">Transmembrane helix</keyword>
<dbReference type="SMART" id="SM00900">
    <property type="entry name" value="FMN_bind"/>
    <property type="match status" value="1"/>
</dbReference>
<comment type="subcellular location">
    <subcellularLocation>
        <location evidence="6">Cell membrane</location>
        <topology evidence="6">Single-pass membrane protein</topology>
    </subcellularLocation>
</comment>